<sequence>MRDFFLTMTPEQWEKLKNSPWNFPVVEDFFPSQPEPGDRLRVRYQRPRSLYNTETITELGECAIASAVPTGSTPHRYRLKVTFNMTPEQVKQRYGCRCTKLSSILCRYKEQEAEKERAKWERKRRILAHKAEAAARYLKK</sequence>
<reference evidence="1" key="1">
    <citation type="submission" date="2018-08" db="EMBL/GenBank/DDBJ databases">
        <authorList>
            <consortium name="GenomeTrakr network: Whole genome sequencing for foodborne pathogen traceback"/>
        </authorList>
    </citation>
    <scope>NUCLEOTIDE SEQUENCE [LARGE SCALE GENOMIC DNA]</scope>
    <source>
        <strain evidence="1">CFSAN034428</strain>
    </source>
</reference>
<protein>
    <submittedName>
        <fullName evidence="1">Uncharacterized protein</fullName>
    </submittedName>
</protein>
<dbReference type="AlphaFoldDB" id="A0A402TRW2"/>
<gene>
    <name evidence="1" type="ORF">ATP91_26095</name>
</gene>
<dbReference type="Proteomes" id="UP000839515">
    <property type="component" value="Unassembled WGS sequence"/>
</dbReference>
<comment type="caution">
    <text evidence="1">The sequence shown here is derived from an EMBL/GenBank/DDBJ whole genome shotgun (WGS) entry which is preliminary data.</text>
</comment>
<name>A0A402TRW2_SALER</name>
<organism evidence="1">
    <name type="scientific">Salmonella enterica</name>
    <name type="common">Salmonella choleraesuis</name>
    <dbReference type="NCBI Taxonomy" id="28901"/>
    <lineage>
        <taxon>Bacteria</taxon>
        <taxon>Pseudomonadati</taxon>
        <taxon>Pseudomonadota</taxon>
        <taxon>Gammaproteobacteria</taxon>
        <taxon>Enterobacterales</taxon>
        <taxon>Enterobacteriaceae</taxon>
        <taxon>Salmonella</taxon>
    </lineage>
</organism>
<evidence type="ECO:0000313" key="1">
    <source>
        <dbReference type="EMBL" id="MIT93697.1"/>
    </source>
</evidence>
<dbReference type="EMBL" id="RSTU01000048">
    <property type="protein sequence ID" value="MIT93697.1"/>
    <property type="molecule type" value="Genomic_DNA"/>
</dbReference>
<proteinExistence type="predicted"/>
<accession>A0A402TRW2</accession>